<dbReference type="CDD" id="cd05121">
    <property type="entry name" value="ABC1_ADCK3-like"/>
    <property type="match status" value="1"/>
</dbReference>
<evidence type="ECO:0000313" key="6">
    <source>
        <dbReference type="Proteomes" id="UP000472971"/>
    </source>
</evidence>
<dbReference type="PANTHER" id="PTHR10566:SF113">
    <property type="entry name" value="PROTEIN ACTIVITY OF BC1 COMPLEX KINASE 7, CHLOROPLASTIC"/>
    <property type="match status" value="1"/>
</dbReference>
<evidence type="ECO:0000313" key="7">
    <source>
        <dbReference type="Proteomes" id="UP000570010"/>
    </source>
</evidence>
<comment type="caution">
    <text evidence="5">The sequence shown here is derived from an EMBL/GenBank/DDBJ whole genome shotgun (WGS) entry which is preliminary data.</text>
</comment>
<dbReference type="SUPFAM" id="SSF56112">
    <property type="entry name" value="Protein kinase-like (PK-like)"/>
    <property type="match status" value="1"/>
</dbReference>
<sequence>MIGKRLRHLQRYQEIINAFIKNGFSYVVKELGLLEMFSIRKKWSSVKQRNHRTRGERIRCFLEDLGPSFVKLGQMASIRPDLVPEDIIKELEKLQDSVPPFSFAEVKQILEEELGRNIEELFVEFDKNPLAAASIGQVHYAILPSNQPVAVKIQRPNMKGIVETDLEIIADLARLAENKFEWAARHKLSELVEELSISMRKELDYENEGRNAEKLAHHFSHDEQIVVPNIYWEYTTKKVLTSDFISGIKISHVDKLNEQEQDCKEIAIRLAHAFLKQILIDGFFHGDPHPGNIIVLPNGALGLLDFGVMGKIDSDMKYHFTSLVIAMQRQSTDGVMKAISQMGLIPHDINMVAFRADVDDLREKYYRIPFSKIRFGEVMKELFSISFKYKIHFPADLSLLGKSLLTVEGIVERLNPNLNMVKIAEPFGKQLLKDRYSPKSISQRIWSSTSEFVQWFVRFPEYFQDMMQKGKFRFEVTIPQLESILAKMDRIGRRVSNSIVLLSFSIIIASLVISIALLDKTAFISTFPIIEIGLIATIFIVILLLYLIFRS</sequence>
<keyword evidence="2" id="KW-0472">Membrane</keyword>
<dbReference type="RefSeq" id="WP_163240764.1">
    <property type="nucleotide sequence ID" value="NZ_CP082780.1"/>
</dbReference>
<dbReference type="InterPro" id="IPR011009">
    <property type="entry name" value="Kinase-like_dom_sf"/>
</dbReference>
<keyword evidence="5" id="KW-0808">Transferase</keyword>
<evidence type="ECO:0000313" key="5">
    <source>
        <dbReference type="EMBL" id="NEY80900.1"/>
    </source>
</evidence>
<keyword evidence="6" id="KW-1185">Reference proteome</keyword>
<evidence type="ECO:0000259" key="3">
    <source>
        <dbReference type="Pfam" id="PF03109"/>
    </source>
</evidence>
<organism evidence="5 6">
    <name type="scientific">Bacillus aquiflavi</name>
    <dbReference type="NCBI Taxonomy" id="2672567"/>
    <lineage>
        <taxon>Bacteria</taxon>
        <taxon>Bacillati</taxon>
        <taxon>Bacillota</taxon>
        <taxon>Bacilli</taxon>
        <taxon>Bacillales</taxon>
        <taxon>Bacillaceae</taxon>
        <taxon>Bacillus</taxon>
    </lineage>
</organism>
<protein>
    <submittedName>
        <fullName evidence="5">AarF/ABC1/UbiB kinase family protein</fullName>
    </submittedName>
</protein>
<comment type="similarity">
    <text evidence="1">Belongs to the protein kinase superfamily. ADCK protein kinase family.</text>
</comment>
<dbReference type="InterPro" id="IPR004147">
    <property type="entry name" value="ABC1_dom"/>
</dbReference>
<dbReference type="GO" id="GO:0016301">
    <property type="term" value="F:kinase activity"/>
    <property type="evidence" value="ECO:0007669"/>
    <property type="project" value="UniProtKB-KW"/>
</dbReference>
<feature type="transmembrane region" description="Helical" evidence="2">
    <location>
        <begin position="498"/>
        <end position="518"/>
    </location>
</feature>
<dbReference type="EMBL" id="JAAIWN010000008">
    <property type="protein sequence ID" value="NEY80900.1"/>
    <property type="molecule type" value="Genomic_DNA"/>
</dbReference>
<name>A0A6B3VRI0_9BACI</name>
<gene>
    <name evidence="5" type="ORF">G4D64_05020</name>
    <name evidence="4" type="ORF">H1Z61_05060</name>
</gene>
<evidence type="ECO:0000313" key="4">
    <source>
        <dbReference type="EMBL" id="MBA4536533.1"/>
    </source>
</evidence>
<reference evidence="5 6" key="1">
    <citation type="submission" date="2020-02" db="EMBL/GenBank/DDBJ databases">
        <title>Bacillus aquiflavi sp. nov., isolated from yellow water of strong flavor Chinese baijiu in Yibin region of China.</title>
        <authorList>
            <person name="Xie J."/>
        </authorList>
    </citation>
    <scope>NUCLEOTIDE SEQUENCE [LARGE SCALE GENOMIC DNA]</scope>
    <source>
        <strain evidence="5 6">3H-10</strain>
    </source>
</reference>
<reference evidence="4 7" key="2">
    <citation type="submission" date="2020-07" db="EMBL/GenBank/DDBJ databases">
        <authorList>
            <person name="Feng H."/>
        </authorList>
    </citation>
    <scope>NUCLEOTIDE SEQUENCE [LARGE SCALE GENOMIC DNA]</scope>
    <source>
        <strain evidence="4">S-12</strain>
        <strain evidence="7">s-12</strain>
    </source>
</reference>
<dbReference type="InterPro" id="IPR050154">
    <property type="entry name" value="UbiB_kinase"/>
</dbReference>
<accession>A0A6B3VRI0</accession>
<evidence type="ECO:0000256" key="2">
    <source>
        <dbReference type="SAM" id="Phobius"/>
    </source>
</evidence>
<dbReference type="Proteomes" id="UP000472971">
    <property type="component" value="Unassembled WGS sequence"/>
</dbReference>
<dbReference type="Pfam" id="PF03109">
    <property type="entry name" value="ABC1"/>
    <property type="match status" value="1"/>
</dbReference>
<proteinExistence type="inferred from homology"/>
<keyword evidence="5" id="KW-0418">Kinase</keyword>
<dbReference type="Proteomes" id="UP000570010">
    <property type="component" value="Unassembled WGS sequence"/>
</dbReference>
<dbReference type="PANTHER" id="PTHR10566">
    <property type="entry name" value="CHAPERONE-ACTIVITY OF BC1 COMPLEX CABC1 -RELATED"/>
    <property type="match status" value="1"/>
</dbReference>
<keyword evidence="2" id="KW-1133">Transmembrane helix</keyword>
<feature type="domain" description="ABC1 atypical kinase-like" evidence="3">
    <location>
        <begin position="93"/>
        <end position="337"/>
    </location>
</feature>
<dbReference type="AlphaFoldDB" id="A0A6B3VRI0"/>
<feature type="transmembrane region" description="Helical" evidence="2">
    <location>
        <begin position="524"/>
        <end position="549"/>
    </location>
</feature>
<keyword evidence="2" id="KW-0812">Transmembrane</keyword>
<evidence type="ECO:0000256" key="1">
    <source>
        <dbReference type="ARBA" id="ARBA00009670"/>
    </source>
</evidence>
<dbReference type="EMBL" id="JACEIO010000008">
    <property type="protein sequence ID" value="MBA4536533.1"/>
    <property type="molecule type" value="Genomic_DNA"/>
</dbReference>